<accession>H3H239</accession>
<protein>
    <submittedName>
        <fullName evidence="2">Uncharacterized protein</fullName>
    </submittedName>
</protein>
<dbReference type="InParanoid" id="H3H239"/>
<feature type="compositionally biased region" description="Basic and acidic residues" evidence="1">
    <location>
        <begin position="93"/>
        <end position="115"/>
    </location>
</feature>
<dbReference type="VEuPathDB" id="FungiDB:KRP22_4009"/>
<dbReference type="VEuPathDB" id="FungiDB:KRP23_13005"/>
<sequence length="166" mass="17826">MSVTSFIAVSDAKITPAPATFESAASAAVGNSKNASSGDNVFSCVAKVASSIAAQITGPGASADHNPEGKPQQLKRPEPDGTEVVVIGEVDNDTDRGNQELREAPLDDKEAHAERTRSNWLELRARVQRVDPRVFAYEKDPKYLQQCAEAKQRRAALTPSAPVWQP</sequence>
<name>H3H239_PHYRM</name>
<reference evidence="3" key="1">
    <citation type="journal article" date="2006" name="Science">
        <title>Phytophthora genome sequences uncover evolutionary origins and mechanisms of pathogenesis.</title>
        <authorList>
            <person name="Tyler B.M."/>
            <person name="Tripathy S."/>
            <person name="Zhang X."/>
            <person name="Dehal P."/>
            <person name="Jiang R.H."/>
            <person name="Aerts A."/>
            <person name="Arredondo F.D."/>
            <person name="Baxter L."/>
            <person name="Bensasson D."/>
            <person name="Beynon J.L."/>
            <person name="Chapman J."/>
            <person name="Damasceno C.M."/>
            <person name="Dorrance A.E."/>
            <person name="Dou D."/>
            <person name="Dickerman A.W."/>
            <person name="Dubchak I.L."/>
            <person name="Garbelotto M."/>
            <person name="Gijzen M."/>
            <person name="Gordon S.G."/>
            <person name="Govers F."/>
            <person name="Grunwald N.J."/>
            <person name="Huang W."/>
            <person name="Ivors K.L."/>
            <person name="Jones R.W."/>
            <person name="Kamoun S."/>
            <person name="Krampis K."/>
            <person name="Lamour K.H."/>
            <person name="Lee M.K."/>
            <person name="McDonald W.H."/>
            <person name="Medina M."/>
            <person name="Meijer H.J."/>
            <person name="Nordberg E.K."/>
            <person name="Maclean D.J."/>
            <person name="Ospina-Giraldo M.D."/>
            <person name="Morris P.F."/>
            <person name="Phuntumart V."/>
            <person name="Putnam N.H."/>
            <person name="Rash S."/>
            <person name="Rose J.K."/>
            <person name="Sakihama Y."/>
            <person name="Salamov A.A."/>
            <person name="Savidor A."/>
            <person name="Scheuring C.F."/>
            <person name="Smith B.M."/>
            <person name="Sobral B.W."/>
            <person name="Terry A."/>
            <person name="Torto-Alalibo T.A."/>
            <person name="Win J."/>
            <person name="Xu Z."/>
            <person name="Zhang H."/>
            <person name="Grigoriev I.V."/>
            <person name="Rokhsar D.S."/>
            <person name="Boore J.L."/>
        </authorList>
    </citation>
    <scope>NUCLEOTIDE SEQUENCE [LARGE SCALE GENOMIC DNA]</scope>
    <source>
        <strain evidence="3">Pr102</strain>
    </source>
</reference>
<dbReference type="eggNOG" id="ENOG502R7S5">
    <property type="taxonomic scope" value="Eukaryota"/>
</dbReference>
<dbReference type="EnsemblProtists" id="Phyra84398">
    <property type="protein sequence ID" value="Phyra84398"/>
    <property type="gene ID" value="Phyra84398"/>
</dbReference>
<feature type="region of interest" description="Disordered" evidence="1">
    <location>
        <begin position="57"/>
        <end position="115"/>
    </location>
</feature>
<dbReference type="Proteomes" id="UP000005238">
    <property type="component" value="Unassembled WGS sequence"/>
</dbReference>
<evidence type="ECO:0000313" key="2">
    <source>
        <dbReference type="EnsemblProtists" id="Phyra84398"/>
    </source>
</evidence>
<reference evidence="2" key="2">
    <citation type="submission" date="2015-06" db="UniProtKB">
        <authorList>
            <consortium name="EnsemblProtists"/>
        </authorList>
    </citation>
    <scope>IDENTIFICATION</scope>
    <source>
        <strain evidence="2">Pr102</strain>
    </source>
</reference>
<proteinExistence type="predicted"/>
<evidence type="ECO:0000256" key="1">
    <source>
        <dbReference type="SAM" id="MobiDB-lite"/>
    </source>
</evidence>
<dbReference type="AlphaFoldDB" id="H3H239"/>
<organism evidence="2 3">
    <name type="scientific">Phytophthora ramorum</name>
    <name type="common">Sudden oak death agent</name>
    <dbReference type="NCBI Taxonomy" id="164328"/>
    <lineage>
        <taxon>Eukaryota</taxon>
        <taxon>Sar</taxon>
        <taxon>Stramenopiles</taxon>
        <taxon>Oomycota</taxon>
        <taxon>Peronosporomycetes</taxon>
        <taxon>Peronosporales</taxon>
        <taxon>Peronosporaceae</taxon>
        <taxon>Phytophthora</taxon>
    </lineage>
</organism>
<dbReference type="EMBL" id="DS566109">
    <property type="status" value="NOT_ANNOTATED_CDS"/>
    <property type="molecule type" value="Genomic_DNA"/>
</dbReference>
<evidence type="ECO:0000313" key="3">
    <source>
        <dbReference type="Proteomes" id="UP000005238"/>
    </source>
</evidence>
<keyword evidence="3" id="KW-1185">Reference proteome</keyword>
<dbReference type="HOGENOM" id="CLU_1879543_0_0_1"/>